<dbReference type="EMBL" id="SDPU01000001">
    <property type="protein sequence ID" value="RYU15723.1"/>
    <property type="molecule type" value="Genomic_DNA"/>
</dbReference>
<gene>
    <name evidence="1" type="ORF">ETU37_01000</name>
</gene>
<comment type="caution">
    <text evidence="1">The sequence shown here is derived from an EMBL/GenBank/DDBJ whole genome shotgun (WGS) entry which is preliminary data.</text>
</comment>
<evidence type="ECO:0000313" key="1">
    <source>
        <dbReference type="EMBL" id="RYU15723.1"/>
    </source>
</evidence>
<dbReference type="SUPFAM" id="SSF56112">
    <property type="entry name" value="Protein kinase-like (PK-like)"/>
    <property type="match status" value="1"/>
</dbReference>
<accession>A0A4Q5JAQ2</accession>
<name>A0A4Q5JAQ2_9ACTN</name>
<evidence type="ECO:0000313" key="2">
    <source>
        <dbReference type="Proteomes" id="UP000291189"/>
    </source>
</evidence>
<dbReference type="AlphaFoldDB" id="A0A4Q5JAQ2"/>
<dbReference type="RefSeq" id="WP_129985006.1">
    <property type="nucleotide sequence ID" value="NZ_SDPU01000001.1"/>
</dbReference>
<dbReference type="OrthoDB" id="4427130at2"/>
<dbReference type="InterPro" id="IPR011009">
    <property type="entry name" value="Kinase-like_dom_sf"/>
</dbReference>
<protein>
    <submittedName>
        <fullName evidence="1">TIGR02569 family protein</fullName>
    </submittedName>
</protein>
<proteinExistence type="predicted"/>
<dbReference type="Proteomes" id="UP000291189">
    <property type="component" value="Unassembled WGS sequence"/>
</dbReference>
<reference evidence="1 2" key="1">
    <citation type="submission" date="2019-01" db="EMBL/GenBank/DDBJ databases">
        <title>Nocardioides guangzhouensis sp. nov., an actinobacterium isolated from soil.</title>
        <authorList>
            <person name="Fu Y."/>
            <person name="Cai Y."/>
            <person name="Lin Z."/>
            <person name="Chen P."/>
        </authorList>
    </citation>
    <scope>NUCLEOTIDE SEQUENCE [LARGE SCALE GENOMIC DNA]</scope>
    <source>
        <strain evidence="1 2">NBRC 105384</strain>
    </source>
</reference>
<keyword evidence="2" id="KW-1185">Reference proteome</keyword>
<organism evidence="1 2">
    <name type="scientific">Nocardioides iriomotensis</name>
    <dbReference type="NCBI Taxonomy" id="715784"/>
    <lineage>
        <taxon>Bacteria</taxon>
        <taxon>Bacillati</taxon>
        <taxon>Actinomycetota</taxon>
        <taxon>Actinomycetes</taxon>
        <taxon>Propionibacteriales</taxon>
        <taxon>Nocardioidaceae</taxon>
        <taxon>Nocardioides</taxon>
    </lineage>
</organism>
<sequence length="275" mass="29429">MSAPSPEVLAAYGVAGVDPVPLEGGQGASWRAADTVLKPVDNAAGHAWICDLLDGWADDEIRVPAPLRTGDGGWEHRGWGATRWLPGTTARAGDDPDRFRAVVDAFHARTAPLPRPGFLDERTDAWARAERVAWEGAEPVGSDEVVALARRAMAALRPVDLPEQVVHGDLGGNTLWHDALPPAVIDVSPYFRPPGWSLAVVAMDAVCWEGADPALLDRWSDVEEWDQLLLRAVVFRIATRGVGETLGWHAPGSDGYVAHRGASVDLVLDRIGAAA</sequence>